<evidence type="ECO:0000313" key="10">
    <source>
        <dbReference type="Proteomes" id="UP000005239"/>
    </source>
</evidence>
<organism evidence="9 10">
    <name type="scientific">Pristionchus pacificus</name>
    <name type="common">Parasitic nematode worm</name>
    <dbReference type="NCBI Taxonomy" id="54126"/>
    <lineage>
        <taxon>Eukaryota</taxon>
        <taxon>Metazoa</taxon>
        <taxon>Ecdysozoa</taxon>
        <taxon>Nematoda</taxon>
        <taxon>Chromadorea</taxon>
        <taxon>Rhabditida</taxon>
        <taxon>Rhabditina</taxon>
        <taxon>Diplogasteromorpha</taxon>
        <taxon>Diplogasteroidea</taxon>
        <taxon>Neodiplogasteridae</taxon>
        <taxon>Pristionchus</taxon>
    </lineage>
</organism>
<evidence type="ECO:0000256" key="7">
    <source>
        <dbReference type="ARBA" id="ARBA00023163"/>
    </source>
</evidence>
<evidence type="ECO:0000256" key="2">
    <source>
        <dbReference type="ARBA" id="ARBA00022723"/>
    </source>
</evidence>
<dbReference type="GO" id="GO:0043035">
    <property type="term" value="F:chromatin insulator sequence binding"/>
    <property type="evidence" value="ECO:0000318"/>
    <property type="project" value="GO_Central"/>
</dbReference>
<dbReference type="SMART" id="SM00355">
    <property type="entry name" value="ZnF_C2H2"/>
    <property type="match status" value="4"/>
</dbReference>
<dbReference type="FunFam" id="3.30.160.60:FF:001949">
    <property type="entry name" value="zinc finger protein 62 homolog isoform X2"/>
    <property type="match status" value="1"/>
</dbReference>
<protein>
    <submittedName>
        <fullName evidence="9">Zinc finger protein</fullName>
    </submittedName>
</protein>
<dbReference type="GO" id="GO:0005694">
    <property type="term" value="C:chromosome"/>
    <property type="evidence" value="ECO:0000318"/>
    <property type="project" value="GO_Central"/>
</dbReference>
<evidence type="ECO:0000256" key="3">
    <source>
        <dbReference type="ARBA" id="ARBA00022737"/>
    </source>
</evidence>
<accession>A0A2A6BNI5</accession>
<evidence type="ECO:0000256" key="4">
    <source>
        <dbReference type="ARBA" id="ARBA00022771"/>
    </source>
</evidence>
<dbReference type="GO" id="GO:0005634">
    <property type="term" value="C:nucleus"/>
    <property type="evidence" value="ECO:0007669"/>
    <property type="project" value="UniProtKB-SubCell"/>
</dbReference>
<dbReference type="SUPFAM" id="SSF57667">
    <property type="entry name" value="beta-beta-alpha zinc fingers"/>
    <property type="match status" value="2"/>
</dbReference>
<dbReference type="PROSITE" id="PS50157">
    <property type="entry name" value="ZINC_FINGER_C2H2_2"/>
    <property type="match status" value="3"/>
</dbReference>
<dbReference type="OrthoDB" id="3437960at2759"/>
<dbReference type="PROSITE" id="PS00028">
    <property type="entry name" value="ZINC_FINGER_C2H2_1"/>
    <property type="match status" value="3"/>
</dbReference>
<keyword evidence="8" id="KW-0539">Nucleus</keyword>
<reference evidence="9" key="2">
    <citation type="submission" date="2022-06" db="UniProtKB">
        <authorList>
            <consortium name="EnsemblMetazoa"/>
        </authorList>
    </citation>
    <scope>IDENTIFICATION</scope>
    <source>
        <strain evidence="9">PS312</strain>
    </source>
</reference>
<dbReference type="InterPro" id="IPR013087">
    <property type="entry name" value="Znf_C2H2_type"/>
</dbReference>
<dbReference type="InterPro" id="IPR036236">
    <property type="entry name" value="Znf_C2H2_sf"/>
</dbReference>
<evidence type="ECO:0000256" key="1">
    <source>
        <dbReference type="ARBA" id="ARBA00004123"/>
    </source>
</evidence>
<keyword evidence="3" id="KW-0677">Repeat</keyword>
<dbReference type="GO" id="GO:0006357">
    <property type="term" value="P:regulation of transcription by RNA polymerase II"/>
    <property type="evidence" value="ECO:0000318"/>
    <property type="project" value="GO_Central"/>
</dbReference>
<dbReference type="PANTHER" id="PTHR24394:SF44">
    <property type="entry name" value="ZINC FINGER PROTEIN 271-LIKE"/>
    <property type="match status" value="1"/>
</dbReference>
<keyword evidence="6" id="KW-0805">Transcription regulation</keyword>
<dbReference type="Gene3D" id="3.30.160.60">
    <property type="entry name" value="Classic Zinc Finger"/>
    <property type="match status" value="3"/>
</dbReference>
<dbReference type="Proteomes" id="UP000005239">
    <property type="component" value="Unassembled WGS sequence"/>
</dbReference>
<dbReference type="FunFam" id="3.30.160.60:FF:000446">
    <property type="entry name" value="Zinc finger protein"/>
    <property type="match status" value="1"/>
</dbReference>
<proteinExistence type="predicted"/>
<evidence type="ECO:0000256" key="6">
    <source>
        <dbReference type="ARBA" id="ARBA00023015"/>
    </source>
</evidence>
<sequence length="322" mass="35546">MTLPHEQCSTLETTHQVEELLLALAQASAPSTVIPSLIPTVSSPLAALIGECSGNMKNLGGLPDTHQLKNEPLDPAYPMSSMNCLPMTGFELLASPYASSRSLSEGSLVSLPQMRRGSRSSQDGFYRCQFCPKKLSTPEQLHDHMSECKVDRVHECTICMKRFKARGGLQQHMRIHEQIKPFACQFCPKRFTQKSHIDQHIRIHTGAKPFQCRYCGRLFRQRSQQMGHENTHFNQNGGRMPLQIQMSTGDCETSPMVSSPSTVPSPYIPMVSSNHQSMSSPHTVPSSSDNIASLLGIHPGVPQQVNIPVSQFDPSGLVNTSH</sequence>
<dbReference type="GO" id="GO:0008270">
    <property type="term" value="F:zinc ion binding"/>
    <property type="evidence" value="ECO:0007669"/>
    <property type="project" value="UniProtKB-KW"/>
</dbReference>
<keyword evidence="4" id="KW-0863">Zinc-finger</keyword>
<comment type="subcellular location">
    <subcellularLocation>
        <location evidence="1">Nucleus</location>
    </subcellularLocation>
</comment>
<dbReference type="EnsemblMetazoa" id="PPA30940.1">
    <property type="protein sequence ID" value="PPA30940.1"/>
    <property type="gene ID" value="WBGene00203805"/>
</dbReference>
<reference evidence="10" key="1">
    <citation type="journal article" date="2008" name="Nat. Genet.">
        <title>The Pristionchus pacificus genome provides a unique perspective on nematode lifestyle and parasitism.</title>
        <authorList>
            <person name="Dieterich C."/>
            <person name="Clifton S.W."/>
            <person name="Schuster L.N."/>
            <person name="Chinwalla A."/>
            <person name="Delehaunty K."/>
            <person name="Dinkelacker I."/>
            <person name="Fulton L."/>
            <person name="Fulton R."/>
            <person name="Godfrey J."/>
            <person name="Minx P."/>
            <person name="Mitreva M."/>
            <person name="Roeseler W."/>
            <person name="Tian H."/>
            <person name="Witte H."/>
            <person name="Yang S.P."/>
            <person name="Wilson R.K."/>
            <person name="Sommer R.J."/>
        </authorList>
    </citation>
    <scope>NUCLEOTIDE SEQUENCE [LARGE SCALE GENOMIC DNA]</scope>
    <source>
        <strain evidence="10">PS312</strain>
    </source>
</reference>
<evidence type="ECO:0000256" key="8">
    <source>
        <dbReference type="ARBA" id="ARBA00023242"/>
    </source>
</evidence>
<evidence type="ECO:0000256" key="5">
    <source>
        <dbReference type="ARBA" id="ARBA00022833"/>
    </source>
</evidence>
<keyword evidence="10" id="KW-1185">Reference proteome</keyword>
<gene>
    <name evidence="9" type="primary">WBGene00203805</name>
</gene>
<dbReference type="Pfam" id="PF00096">
    <property type="entry name" value="zf-C2H2"/>
    <property type="match status" value="2"/>
</dbReference>
<dbReference type="GO" id="GO:0000122">
    <property type="term" value="P:negative regulation of transcription by RNA polymerase II"/>
    <property type="evidence" value="ECO:0007669"/>
    <property type="project" value="UniProtKB-ARBA"/>
</dbReference>
<dbReference type="AlphaFoldDB" id="A0A2A6BNI5"/>
<accession>A0A8R1UKH0</accession>
<name>A0A2A6BNI5_PRIPA</name>
<keyword evidence="2" id="KW-0479">Metal-binding</keyword>
<dbReference type="PANTHER" id="PTHR24394">
    <property type="entry name" value="ZINC FINGER PROTEIN"/>
    <property type="match status" value="1"/>
</dbReference>
<evidence type="ECO:0000313" key="9">
    <source>
        <dbReference type="EnsemblMetazoa" id="PPA30940.1"/>
    </source>
</evidence>
<keyword evidence="5" id="KW-0862">Zinc</keyword>
<keyword evidence="7" id="KW-0804">Transcription</keyword>